<evidence type="ECO:0000256" key="7">
    <source>
        <dbReference type="ARBA" id="ARBA00023136"/>
    </source>
</evidence>
<dbReference type="Proteomes" id="UP000317078">
    <property type="component" value="Unassembled WGS sequence"/>
</dbReference>
<dbReference type="InterPro" id="IPR007387">
    <property type="entry name" value="TRAP_DctQ"/>
</dbReference>
<keyword evidence="6 9" id="KW-1133">Transmembrane helix</keyword>
<dbReference type="GO" id="GO:0005886">
    <property type="term" value="C:plasma membrane"/>
    <property type="evidence" value="ECO:0007669"/>
    <property type="project" value="UniProtKB-SubCell"/>
</dbReference>
<feature type="domain" description="Tripartite ATP-independent periplasmic transporters DctQ component" evidence="11">
    <location>
        <begin position="113"/>
        <end position="239"/>
    </location>
</feature>
<evidence type="ECO:0000256" key="4">
    <source>
        <dbReference type="ARBA" id="ARBA00022519"/>
    </source>
</evidence>
<evidence type="ECO:0000256" key="2">
    <source>
        <dbReference type="ARBA" id="ARBA00022448"/>
    </source>
</evidence>
<evidence type="ECO:0000256" key="9">
    <source>
        <dbReference type="RuleBase" id="RU369079"/>
    </source>
</evidence>
<keyword evidence="5 9" id="KW-0812">Transmembrane</keyword>
<dbReference type="PANTHER" id="PTHR35011">
    <property type="entry name" value="2,3-DIKETO-L-GULONATE TRAP TRANSPORTER SMALL PERMEASE PROTEIN YIAM"/>
    <property type="match status" value="1"/>
</dbReference>
<protein>
    <recommendedName>
        <fullName evidence="9">TRAP transporter small permease protein</fullName>
    </recommendedName>
</protein>
<dbReference type="PANTHER" id="PTHR35011:SF10">
    <property type="entry name" value="TRAP TRANSPORTER SMALL PERMEASE PROTEIN"/>
    <property type="match status" value="1"/>
</dbReference>
<keyword evidence="13" id="KW-1185">Reference proteome</keyword>
<evidence type="ECO:0000256" key="5">
    <source>
        <dbReference type="ARBA" id="ARBA00022692"/>
    </source>
</evidence>
<comment type="similarity">
    <text evidence="8 9">Belongs to the TRAP transporter small permease family.</text>
</comment>
<evidence type="ECO:0000256" key="3">
    <source>
        <dbReference type="ARBA" id="ARBA00022475"/>
    </source>
</evidence>
<keyword evidence="2 9" id="KW-0813">Transport</keyword>
<evidence type="ECO:0000313" key="13">
    <source>
        <dbReference type="Proteomes" id="UP000317078"/>
    </source>
</evidence>
<evidence type="ECO:0000259" key="11">
    <source>
        <dbReference type="Pfam" id="PF04290"/>
    </source>
</evidence>
<dbReference type="EMBL" id="RCZP01000001">
    <property type="protein sequence ID" value="TPG61323.1"/>
    <property type="molecule type" value="Genomic_DNA"/>
</dbReference>
<dbReference type="GO" id="GO:0022857">
    <property type="term" value="F:transmembrane transporter activity"/>
    <property type="evidence" value="ECO:0007669"/>
    <property type="project" value="UniProtKB-UniRule"/>
</dbReference>
<comment type="function">
    <text evidence="9">Part of the tripartite ATP-independent periplasmic (TRAP) transport system.</text>
</comment>
<evidence type="ECO:0000256" key="8">
    <source>
        <dbReference type="ARBA" id="ARBA00038436"/>
    </source>
</evidence>
<evidence type="ECO:0000256" key="6">
    <source>
        <dbReference type="ARBA" id="ARBA00022989"/>
    </source>
</evidence>
<name>A0A502GKG7_9PROT</name>
<sequence length="265" mass="27011">MGRAAARGARRDRGRAGAGGGGGGGRDRAHRRGRGGRAARQGDGADGADARGGGPLAGRDAEARDGRLPAAVAGERAAAAGPAAGGLRVLRAVALVSRLACWLASLSTLVCLGLIGASVVARYVFQTPLPWIDKVAGWLVLALVLLAAPEAQRRFEHIGVDVAVGRMGPRLARAAHLAGAASVALVAGILLWAGWETVAFSRMVGLVTDVAEIPEWWVQLLLPVGAAVLLLVSLAQCAVLVAGGVPEHLPTGDEELPRDTLARGE</sequence>
<comment type="caution">
    <text evidence="12">The sequence shown here is derived from an EMBL/GenBank/DDBJ whole genome shotgun (WGS) entry which is preliminary data.</text>
</comment>
<accession>A0A502GKG7</accession>
<comment type="subunit">
    <text evidence="9">The complex comprises the extracytoplasmic solute receptor protein and the two transmembrane proteins.</text>
</comment>
<dbReference type="GO" id="GO:0015740">
    <property type="term" value="P:C4-dicarboxylate transport"/>
    <property type="evidence" value="ECO:0007669"/>
    <property type="project" value="TreeGrafter"/>
</dbReference>
<organism evidence="12 13">
    <name type="scientific">Muricoccus nepalensis</name>
    <dbReference type="NCBI Taxonomy" id="1854500"/>
    <lineage>
        <taxon>Bacteria</taxon>
        <taxon>Pseudomonadati</taxon>
        <taxon>Pseudomonadota</taxon>
        <taxon>Alphaproteobacteria</taxon>
        <taxon>Acetobacterales</taxon>
        <taxon>Roseomonadaceae</taxon>
        <taxon>Muricoccus</taxon>
    </lineage>
</organism>
<feature type="transmembrane region" description="Helical" evidence="9">
    <location>
        <begin position="131"/>
        <end position="148"/>
    </location>
</feature>
<feature type="transmembrane region" description="Helical" evidence="9">
    <location>
        <begin position="174"/>
        <end position="195"/>
    </location>
</feature>
<dbReference type="OrthoDB" id="9797534at2"/>
<reference evidence="12 13" key="1">
    <citation type="journal article" date="2019" name="Environ. Microbiol.">
        <title>Species interactions and distinct microbial communities in high Arctic permafrost affected cryosols are associated with the CH4 and CO2 gas fluxes.</title>
        <authorList>
            <person name="Altshuler I."/>
            <person name="Hamel J."/>
            <person name="Turney S."/>
            <person name="Magnuson E."/>
            <person name="Levesque R."/>
            <person name="Greer C."/>
            <person name="Whyte L.G."/>
        </authorList>
    </citation>
    <scope>NUCLEOTIDE SEQUENCE [LARGE SCALE GENOMIC DNA]</scope>
    <source>
        <strain evidence="12 13">S9.3B</strain>
    </source>
</reference>
<feature type="compositionally biased region" description="Basic residues" evidence="10">
    <location>
        <begin position="28"/>
        <end position="37"/>
    </location>
</feature>
<evidence type="ECO:0000313" key="12">
    <source>
        <dbReference type="EMBL" id="TPG61323.1"/>
    </source>
</evidence>
<keyword evidence="7 9" id="KW-0472">Membrane</keyword>
<gene>
    <name evidence="12" type="ORF">EAH89_01865</name>
</gene>
<proteinExistence type="inferred from homology"/>
<comment type="subcellular location">
    <subcellularLocation>
        <location evidence="1 9">Cell inner membrane</location>
        <topology evidence="1 9">Multi-pass membrane protein</topology>
    </subcellularLocation>
</comment>
<keyword evidence="4 9" id="KW-0997">Cell inner membrane</keyword>
<dbReference type="Pfam" id="PF04290">
    <property type="entry name" value="DctQ"/>
    <property type="match status" value="1"/>
</dbReference>
<dbReference type="AlphaFoldDB" id="A0A502GKG7"/>
<feature type="transmembrane region" description="Helical" evidence="9">
    <location>
        <begin position="220"/>
        <end position="242"/>
    </location>
</feature>
<evidence type="ECO:0000256" key="1">
    <source>
        <dbReference type="ARBA" id="ARBA00004429"/>
    </source>
</evidence>
<dbReference type="InterPro" id="IPR055348">
    <property type="entry name" value="DctQ"/>
</dbReference>
<feature type="region of interest" description="Disordered" evidence="10">
    <location>
        <begin position="1"/>
        <end position="60"/>
    </location>
</feature>
<feature type="transmembrane region" description="Helical" evidence="9">
    <location>
        <begin position="99"/>
        <end position="125"/>
    </location>
</feature>
<keyword evidence="3" id="KW-1003">Cell membrane</keyword>
<evidence type="ECO:0000256" key="10">
    <source>
        <dbReference type="SAM" id="MobiDB-lite"/>
    </source>
</evidence>